<dbReference type="AlphaFoldDB" id="A0AAV6GAA3"/>
<feature type="region of interest" description="Disordered" evidence="1">
    <location>
        <begin position="16"/>
        <end position="107"/>
    </location>
</feature>
<gene>
    <name evidence="2" type="ORF">AALO_G00191510</name>
</gene>
<organism evidence="2 3">
    <name type="scientific">Alosa alosa</name>
    <name type="common">allis shad</name>
    <dbReference type="NCBI Taxonomy" id="278164"/>
    <lineage>
        <taxon>Eukaryota</taxon>
        <taxon>Metazoa</taxon>
        <taxon>Chordata</taxon>
        <taxon>Craniata</taxon>
        <taxon>Vertebrata</taxon>
        <taxon>Euteleostomi</taxon>
        <taxon>Actinopterygii</taxon>
        <taxon>Neopterygii</taxon>
        <taxon>Teleostei</taxon>
        <taxon>Clupei</taxon>
        <taxon>Clupeiformes</taxon>
        <taxon>Clupeoidei</taxon>
        <taxon>Clupeidae</taxon>
        <taxon>Alosa</taxon>
    </lineage>
</organism>
<feature type="compositionally biased region" description="Polar residues" evidence="1">
    <location>
        <begin position="48"/>
        <end position="63"/>
    </location>
</feature>
<keyword evidence="3" id="KW-1185">Reference proteome</keyword>
<sequence length="107" mass="11676">MSRFSCLNKFKHATVSDFSTLGPGGEETEKATEEVSELPKDEKLKAQQVLSTTEFSSITTPTQDDTKGHVGDTNSSLAPTQQEEGYSEALETGSDQEVSEELRRCLS</sequence>
<proteinExistence type="predicted"/>
<feature type="compositionally biased region" description="Polar residues" evidence="1">
    <location>
        <begin position="72"/>
        <end position="84"/>
    </location>
</feature>
<feature type="compositionally biased region" description="Basic and acidic residues" evidence="1">
    <location>
        <begin position="27"/>
        <end position="45"/>
    </location>
</feature>
<comment type="caution">
    <text evidence="2">The sequence shown here is derived from an EMBL/GenBank/DDBJ whole genome shotgun (WGS) entry which is preliminary data.</text>
</comment>
<evidence type="ECO:0000313" key="3">
    <source>
        <dbReference type="Proteomes" id="UP000823561"/>
    </source>
</evidence>
<evidence type="ECO:0000313" key="2">
    <source>
        <dbReference type="EMBL" id="KAG5270337.1"/>
    </source>
</evidence>
<reference evidence="2" key="1">
    <citation type="submission" date="2020-10" db="EMBL/GenBank/DDBJ databases">
        <title>Chromosome-scale genome assembly of the Allis shad, Alosa alosa.</title>
        <authorList>
            <person name="Margot Z."/>
            <person name="Christophe K."/>
            <person name="Cabau C."/>
            <person name="Louis A."/>
            <person name="Berthelot C."/>
            <person name="Parey E."/>
            <person name="Roest Crollius H."/>
            <person name="Montfort J."/>
            <person name="Robinson-Rechavi M."/>
            <person name="Bucao C."/>
            <person name="Bouchez O."/>
            <person name="Gislard M."/>
            <person name="Lluch J."/>
            <person name="Milhes M."/>
            <person name="Lampietro C."/>
            <person name="Lopez Roques C."/>
            <person name="Donnadieu C."/>
            <person name="Braasch I."/>
            <person name="Desvignes T."/>
            <person name="Postlethwait J."/>
            <person name="Bobe J."/>
            <person name="Guiguen Y."/>
        </authorList>
    </citation>
    <scope>NUCLEOTIDE SEQUENCE</scope>
    <source>
        <strain evidence="2">M-15738</strain>
        <tissue evidence="2">Blood</tissue>
    </source>
</reference>
<dbReference type="EMBL" id="JADWDJ010000014">
    <property type="protein sequence ID" value="KAG5270337.1"/>
    <property type="molecule type" value="Genomic_DNA"/>
</dbReference>
<evidence type="ECO:0000256" key="1">
    <source>
        <dbReference type="SAM" id="MobiDB-lite"/>
    </source>
</evidence>
<dbReference type="Proteomes" id="UP000823561">
    <property type="component" value="Chromosome 14"/>
</dbReference>
<name>A0AAV6GAA3_9TELE</name>
<accession>A0AAV6GAA3</accession>
<protein>
    <submittedName>
        <fullName evidence="2">Uncharacterized protein</fullName>
    </submittedName>
</protein>